<dbReference type="GeneID" id="95501331"/>
<feature type="region of interest" description="Disordered" evidence="1">
    <location>
        <begin position="84"/>
        <end position="184"/>
    </location>
</feature>
<sequence>MHPAPGAPDEDTMELFLGDVGAAHTAQGPPDPPLAAAPVFVDTSGRRQRRVRRWGYLLVIPAAAYVTLLLSTLLGGPTFRSPFLPSAQAPHTPGPGESAKAGTAGPSPRGTVSGRPRATPAASLPSAPAPAAATPGAGSTALVTAPGPTKATNGPANPAQPSPQGRGRFSTPPGQGGGKPTGRP</sequence>
<organism evidence="3 4">
    <name type="scientific">Streptomyces erythrochromogenes</name>
    <dbReference type="NCBI Taxonomy" id="285574"/>
    <lineage>
        <taxon>Bacteria</taxon>
        <taxon>Bacillati</taxon>
        <taxon>Actinomycetota</taxon>
        <taxon>Actinomycetes</taxon>
        <taxon>Kitasatosporales</taxon>
        <taxon>Streptomycetaceae</taxon>
        <taxon>Streptomyces</taxon>
    </lineage>
</organism>
<protein>
    <recommendedName>
        <fullName evidence="5">Translation initiation factor IF-2</fullName>
    </recommendedName>
</protein>
<feature type="compositionally biased region" description="Low complexity" evidence="1">
    <location>
        <begin position="115"/>
        <end position="142"/>
    </location>
</feature>
<evidence type="ECO:0000313" key="3">
    <source>
        <dbReference type="EMBL" id="WUN83232.1"/>
    </source>
</evidence>
<feature type="transmembrane region" description="Helical" evidence="2">
    <location>
        <begin position="54"/>
        <end position="76"/>
    </location>
</feature>
<dbReference type="Proteomes" id="UP001432312">
    <property type="component" value="Chromosome"/>
</dbReference>
<evidence type="ECO:0000256" key="1">
    <source>
        <dbReference type="SAM" id="MobiDB-lite"/>
    </source>
</evidence>
<keyword evidence="2" id="KW-1133">Transmembrane helix</keyword>
<keyword evidence="2" id="KW-0472">Membrane</keyword>
<name>A0ABZ1QKL2_9ACTN</name>
<proteinExistence type="predicted"/>
<gene>
    <name evidence="3" type="ORF">OHA91_34800</name>
</gene>
<evidence type="ECO:0000256" key="2">
    <source>
        <dbReference type="SAM" id="Phobius"/>
    </source>
</evidence>
<evidence type="ECO:0008006" key="5">
    <source>
        <dbReference type="Google" id="ProtNLM"/>
    </source>
</evidence>
<accession>A0ABZ1QKL2</accession>
<keyword evidence="2" id="KW-0812">Transmembrane</keyword>
<evidence type="ECO:0000313" key="4">
    <source>
        <dbReference type="Proteomes" id="UP001432312"/>
    </source>
</evidence>
<keyword evidence="4" id="KW-1185">Reference proteome</keyword>
<reference evidence="3" key="1">
    <citation type="submission" date="2022-10" db="EMBL/GenBank/DDBJ databases">
        <title>The complete genomes of actinobacterial strains from the NBC collection.</title>
        <authorList>
            <person name="Joergensen T.S."/>
            <person name="Alvarez Arevalo M."/>
            <person name="Sterndorff E.B."/>
            <person name="Faurdal D."/>
            <person name="Vuksanovic O."/>
            <person name="Mourched A.-S."/>
            <person name="Charusanti P."/>
            <person name="Shaw S."/>
            <person name="Blin K."/>
            <person name="Weber T."/>
        </authorList>
    </citation>
    <scope>NUCLEOTIDE SEQUENCE</scope>
    <source>
        <strain evidence="3">NBC_00303</strain>
    </source>
</reference>
<feature type="compositionally biased region" description="Gly residues" evidence="1">
    <location>
        <begin position="174"/>
        <end position="184"/>
    </location>
</feature>
<dbReference type="RefSeq" id="WP_266505528.1">
    <property type="nucleotide sequence ID" value="NZ_CP108036.1"/>
</dbReference>
<dbReference type="EMBL" id="CP108036">
    <property type="protein sequence ID" value="WUN83232.1"/>
    <property type="molecule type" value="Genomic_DNA"/>
</dbReference>